<feature type="region of interest" description="Disordered" evidence="1">
    <location>
        <begin position="1"/>
        <end position="104"/>
    </location>
</feature>
<feature type="compositionally biased region" description="Polar residues" evidence="1">
    <location>
        <begin position="77"/>
        <end position="88"/>
    </location>
</feature>
<gene>
    <name evidence="3" type="primary">sh3yl1</name>
    <name evidence="3" type="ORF">CFIMG_004505RA</name>
</gene>
<dbReference type="AlphaFoldDB" id="A0A2C5WX47"/>
<accession>A0A2C5WX47</accession>
<dbReference type="PANTHER" id="PTHR15629:SF8">
    <property type="entry name" value="DUF500 DOMAIN PROTEIN (AFU_ORTHOLOGUE AFUA_5G07310)"/>
    <property type="match status" value="1"/>
</dbReference>
<feature type="compositionally biased region" description="Low complexity" evidence="1">
    <location>
        <begin position="458"/>
        <end position="472"/>
    </location>
</feature>
<keyword evidence="4" id="KW-1185">Reference proteome</keyword>
<dbReference type="InterPro" id="IPR051702">
    <property type="entry name" value="SH3_domain_YSC84-like"/>
</dbReference>
<evidence type="ECO:0000259" key="2">
    <source>
        <dbReference type="Pfam" id="PF04366"/>
    </source>
</evidence>
<dbReference type="EMBL" id="APWK03000114">
    <property type="protein sequence ID" value="PHH50765.1"/>
    <property type="molecule type" value="Genomic_DNA"/>
</dbReference>
<sequence length="494" mass="50783">MTDSHASKAAEAGVPYYPPPPPGPPAQPHDQTQAPAESSYPPIPAYVPAEAAKQEALQSHPPYSSDSKAEHSAQAPVYSTTGPATFSHPNDKPLPDSQVPPVTPIAHTDSEEAAAAKGSAFSKWGKKLQQYGEKAALPINNLTNKMGMQSFLPMAMDRECDKAADIITSFTKDGVEVDKPVTSPGGKPTKEKSKSMIKIPPKVIANAVGIVVFTAVRAGFQIAGTTGSGVLVARLADGSWSPPSGVQVASLGGGFLMGVEVYDCVLVINNPAALAAFLRTRVSLGPEVAVAAGPYGVGGGAHVGAGAGSRGEKGSEHLNTSAKHAAEESPNLAGTTQVPPVDIPATGTTATPSGAATLKPADKKHKRTSSGALKPVFSYVKSKGFYAGAQVDGTVIVERKEANAAFYGGPIGVERIIRGEVEVKAGTSATVQKLTWPTGGLRLLEALNKADVGAVAARTTEATPAPAPVARESPPPPFQDTGAAYPKDEKVPYN</sequence>
<dbReference type="InterPro" id="IPR007461">
    <property type="entry name" value="Ysc84_actin-binding"/>
</dbReference>
<evidence type="ECO:0000256" key="1">
    <source>
        <dbReference type="SAM" id="MobiDB-lite"/>
    </source>
</evidence>
<reference evidence="3 4" key="1">
    <citation type="journal article" date="2013" name="Fungal Biol.">
        <title>Analysis of microsatellite markers in the genome of the plant pathogen Ceratocystis fimbriata.</title>
        <authorList>
            <person name="Simpson M.C."/>
            <person name="Wilken P.M."/>
            <person name="Coetzee M.P."/>
            <person name="Wingfield M.J."/>
            <person name="Wingfield B.D."/>
        </authorList>
    </citation>
    <scope>NUCLEOTIDE SEQUENCE [LARGE SCALE GENOMIC DNA]</scope>
    <source>
        <strain evidence="3 4">CBS 114723</strain>
    </source>
</reference>
<dbReference type="STRING" id="1035309.A0A2C5WX47"/>
<reference evidence="3 4" key="2">
    <citation type="journal article" date="2013" name="IMA Fungus">
        <title>IMA Genome-F 1: Ceratocystis fimbriata: Draft nuclear genome sequence for the plant pathogen, Ceratocystis fimbriata.</title>
        <authorList>
            <person name="Wilken P.M."/>
            <person name="Steenkamp E.T."/>
            <person name="Wingfield M.J."/>
            <person name="de Beer Z.W."/>
            <person name="Wingfield B.D."/>
        </authorList>
    </citation>
    <scope>NUCLEOTIDE SEQUENCE [LARGE SCALE GENOMIC DNA]</scope>
    <source>
        <strain evidence="3 4">CBS 114723</strain>
    </source>
</reference>
<feature type="compositionally biased region" description="Pro residues" evidence="1">
    <location>
        <begin position="16"/>
        <end position="27"/>
    </location>
</feature>
<feature type="domain" description="Ysc84 actin-binding" evidence="2">
    <location>
        <begin position="250"/>
        <end position="432"/>
    </location>
</feature>
<dbReference type="Pfam" id="PF04366">
    <property type="entry name" value="Ysc84"/>
    <property type="match status" value="1"/>
</dbReference>
<protein>
    <submittedName>
        <fullName evidence="3">SH3 domain-containing YSC84-like protein 1</fullName>
    </submittedName>
</protein>
<dbReference type="PANTHER" id="PTHR15629">
    <property type="entry name" value="SH3YL1 PROTEIN"/>
    <property type="match status" value="1"/>
</dbReference>
<comment type="caution">
    <text evidence="3">The sequence shown here is derived from an EMBL/GenBank/DDBJ whole genome shotgun (WGS) entry which is preliminary data.</text>
</comment>
<dbReference type="Proteomes" id="UP000222788">
    <property type="component" value="Unassembled WGS sequence"/>
</dbReference>
<organism evidence="3 4">
    <name type="scientific">Ceratocystis fimbriata CBS 114723</name>
    <dbReference type="NCBI Taxonomy" id="1035309"/>
    <lineage>
        <taxon>Eukaryota</taxon>
        <taxon>Fungi</taxon>
        <taxon>Dikarya</taxon>
        <taxon>Ascomycota</taxon>
        <taxon>Pezizomycotina</taxon>
        <taxon>Sordariomycetes</taxon>
        <taxon>Hypocreomycetidae</taxon>
        <taxon>Microascales</taxon>
        <taxon>Ceratocystidaceae</taxon>
        <taxon>Ceratocystis</taxon>
    </lineage>
</organism>
<dbReference type="GO" id="GO:0035091">
    <property type="term" value="F:phosphatidylinositol binding"/>
    <property type="evidence" value="ECO:0007669"/>
    <property type="project" value="TreeGrafter"/>
</dbReference>
<dbReference type="OrthoDB" id="10255128at2759"/>
<evidence type="ECO:0000313" key="3">
    <source>
        <dbReference type="EMBL" id="PHH50765.1"/>
    </source>
</evidence>
<feature type="region of interest" description="Disordered" evidence="1">
    <location>
        <begin position="458"/>
        <end position="494"/>
    </location>
</feature>
<feature type="region of interest" description="Disordered" evidence="1">
    <location>
        <begin position="306"/>
        <end position="367"/>
    </location>
</feature>
<proteinExistence type="predicted"/>
<evidence type="ECO:0000313" key="4">
    <source>
        <dbReference type="Proteomes" id="UP000222788"/>
    </source>
</evidence>
<dbReference type="CDD" id="cd11524">
    <property type="entry name" value="SYLF"/>
    <property type="match status" value="1"/>
</dbReference>
<name>A0A2C5WX47_9PEZI</name>
<feature type="compositionally biased region" description="Low complexity" evidence="1">
    <location>
        <begin position="344"/>
        <end position="357"/>
    </location>
</feature>